<dbReference type="SUPFAM" id="SSF160904">
    <property type="entry name" value="Jann2411-like"/>
    <property type="match status" value="1"/>
</dbReference>
<dbReference type="OrthoDB" id="123307at2"/>
<dbReference type="PANTHER" id="PTHR35525:SF3">
    <property type="entry name" value="BLL6575 PROTEIN"/>
    <property type="match status" value="1"/>
</dbReference>
<dbReference type="PANTHER" id="PTHR35525">
    <property type="entry name" value="BLL6575 PROTEIN"/>
    <property type="match status" value="1"/>
</dbReference>
<dbReference type="InterPro" id="IPR010852">
    <property type="entry name" value="ABATE"/>
</dbReference>
<accession>A0A3A4AE38</accession>
<dbReference type="Pfam" id="PF07336">
    <property type="entry name" value="ABATE"/>
    <property type="match status" value="1"/>
</dbReference>
<dbReference type="Pfam" id="PF11706">
    <property type="entry name" value="zf-CGNR"/>
    <property type="match status" value="1"/>
</dbReference>
<dbReference type="InterPro" id="IPR021005">
    <property type="entry name" value="Znf_CGNR"/>
</dbReference>
<dbReference type="EMBL" id="QZEY01000012">
    <property type="protein sequence ID" value="RJL26559.1"/>
    <property type="molecule type" value="Genomic_DNA"/>
</dbReference>
<protein>
    <submittedName>
        <fullName evidence="2">Zf-CGNR multi-domain protein</fullName>
    </submittedName>
</protein>
<organism evidence="2 3">
    <name type="scientific">Bailinhaonella thermotolerans</name>
    <dbReference type="NCBI Taxonomy" id="1070861"/>
    <lineage>
        <taxon>Bacteria</taxon>
        <taxon>Bacillati</taxon>
        <taxon>Actinomycetota</taxon>
        <taxon>Actinomycetes</taxon>
        <taxon>Streptosporangiales</taxon>
        <taxon>Streptosporangiaceae</taxon>
        <taxon>Bailinhaonella</taxon>
    </lineage>
</organism>
<sequence length="187" mass="19760">MRAAELLRDFVNTYDVEEDEESLGTPEALAGWLGARGLGGDAGSGAGAEFASGAAAECAVGPRELADAVALREGLRRVMRCHHDRVECSDAGLEDVLSRLPVRVSLADGPRLVPATDGPGAGLAALAAAIAEARADGTWDRLKVCAESTCQWAFLDLSKNRSRSWCSMRVCGNRTKTRAYRARRAGG</sequence>
<dbReference type="RefSeq" id="WP_119929290.1">
    <property type="nucleotide sequence ID" value="NZ_QZEY01000012.1"/>
</dbReference>
<gene>
    <name evidence="2" type="ORF">D5H75_26630</name>
</gene>
<feature type="domain" description="Zinc finger CGNR" evidence="1">
    <location>
        <begin position="141"/>
        <end position="184"/>
    </location>
</feature>
<keyword evidence="3" id="KW-1185">Reference proteome</keyword>
<name>A0A3A4AE38_9ACTN</name>
<evidence type="ECO:0000259" key="1">
    <source>
        <dbReference type="Pfam" id="PF11706"/>
    </source>
</evidence>
<comment type="caution">
    <text evidence="2">The sequence shown here is derived from an EMBL/GenBank/DDBJ whole genome shotgun (WGS) entry which is preliminary data.</text>
</comment>
<dbReference type="InterPro" id="IPR023286">
    <property type="entry name" value="ABATE_dom_sf"/>
</dbReference>
<dbReference type="Gene3D" id="1.10.3300.10">
    <property type="entry name" value="Jann2411-like domain"/>
    <property type="match status" value="1"/>
</dbReference>
<proteinExistence type="predicted"/>
<evidence type="ECO:0000313" key="3">
    <source>
        <dbReference type="Proteomes" id="UP000265768"/>
    </source>
</evidence>
<dbReference type="AlphaFoldDB" id="A0A3A4AE38"/>
<reference evidence="2 3" key="1">
    <citation type="submission" date="2018-09" db="EMBL/GenBank/DDBJ databases">
        <title>YIM 75507 draft genome.</title>
        <authorList>
            <person name="Tang S."/>
            <person name="Feng Y."/>
        </authorList>
    </citation>
    <scope>NUCLEOTIDE SEQUENCE [LARGE SCALE GENOMIC DNA]</scope>
    <source>
        <strain evidence="2 3">YIM 75507</strain>
    </source>
</reference>
<dbReference type="Proteomes" id="UP000265768">
    <property type="component" value="Unassembled WGS sequence"/>
</dbReference>
<evidence type="ECO:0000313" key="2">
    <source>
        <dbReference type="EMBL" id="RJL26559.1"/>
    </source>
</evidence>